<evidence type="ECO:0000256" key="1">
    <source>
        <dbReference type="ARBA" id="ARBA00004170"/>
    </source>
</evidence>
<dbReference type="AlphaFoldDB" id="A0A8X8XF90"/>
<keyword evidence="5" id="KW-1185">Reference proteome</keyword>
<name>A0A8X8XF90_SALSN</name>
<accession>A0A8X8XF90</accession>
<reference evidence="4" key="2">
    <citation type="submission" date="2020-08" db="EMBL/GenBank/DDBJ databases">
        <title>Plant Genome Project.</title>
        <authorList>
            <person name="Zhang R.-G."/>
        </authorList>
    </citation>
    <scope>NUCLEOTIDE SEQUENCE</scope>
    <source>
        <strain evidence="4">Huo1</strain>
        <tissue evidence="4">Leaf</tissue>
    </source>
</reference>
<proteinExistence type="predicted"/>
<dbReference type="SUPFAM" id="SSF56672">
    <property type="entry name" value="DNA/RNA polymerases"/>
    <property type="match status" value="1"/>
</dbReference>
<dbReference type="InterPro" id="IPR043502">
    <property type="entry name" value="DNA/RNA_pol_sf"/>
</dbReference>
<dbReference type="CDD" id="cd09272">
    <property type="entry name" value="RNase_HI_RT_Ty1"/>
    <property type="match status" value="1"/>
</dbReference>
<dbReference type="PANTHER" id="PTHR11439:SF463">
    <property type="entry name" value="REVERSE TRANSCRIPTASE TY1_COPIA-TYPE DOMAIN-CONTAINING PROTEIN"/>
    <property type="match status" value="1"/>
</dbReference>
<dbReference type="EMBL" id="PNBA02000010">
    <property type="protein sequence ID" value="KAG6410386.1"/>
    <property type="molecule type" value="Genomic_DNA"/>
</dbReference>
<dbReference type="GO" id="GO:0016020">
    <property type="term" value="C:membrane"/>
    <property type="evidence" value="ECO:0007669"/>
    <property type="project" value="UniProtKB-SubCell"/>
</dbReference>
<dbReference type="Pfam" id="PF07727">
    <property type="entry name" value="RVT_2"/>
    <property type="match status" value="1"/>
</dbReference>
<dbReference type="InterPro" id="IPR036163">
    <property type="entry name" value="HMA_dom_sf"/>
</dbReference>
<sequence>MSQGIHSKNGSFFGIVIYVDDILVASSDDTQIADFKEFLTDHFKYKDLGTPKYFLGIEIARNDSGIFISQHKYALDLVTDAGLLGCKPCNIPMDASRTLQQDEGEPLLDPTAYRRLIGRLVYLCITRPDITFAVNKLSQFLSKPCSGHMQAAERILRYLKCTLGHGLFYSTRAVPSLSIFSDADWAACPDTRRSITGFCLFLGSSLISWRSKKQHTVSRSSAEAEKHSFPTFPCLLFLIADHPSQEMTKDEDFKLLKIRTFVLRVNIHCEGCEQQVKKILQRIEGVYQVRIEAEQQRVSVSGNVDSATLVKKLMKSGKHAELCSPKSNQNPKQNTAYIKENKKARVPKNKSNDDQMIKQEDEMQLIRNKINQLSRLKQHVTNSNNGKTKKNVAGKKGNDQMSNTNDMSVNDISAMMSLAGFHGNGVLGMEGNGGFGGLEQPQPNGFYAGSDAFVSRHGGYQQMLYNRSAFVPPTTGYYYNYGGGDYGGGDDHVFIDENAGGCRVM</sequence>
<dbReference type="InterPro" id="IPR006121">
    <property type="entry name" value="HMA_dom"/>
</dbReference>
<protein>
    <recommendedName>
        <fullName evidence="3">HMA domain-containing protein</fullName>
    </recommendedName>
</protein>
<evidence type="ECO:0000259" key="3">
    <source>
        <dbReference type="PROSITE" id="PS50846"/>
    </source>
</evidence>
<organism evidence="4">
    <name type="scientific">Salvia splendens</name>
    <name type="common">Scarlet sage</name>
    <dbReference type="NCBI Taxonomy" id="180675"/>
    <lineage>
        <taxon>Eukaryota</taxon>
        <taxon>Viridiplantae</taxon>
        <taxon>Streptophyta</taxon>
        <taxon>Embryophyta</taxon>
        <taxon>Tracheophyta</taxon>
        <taxon>Spermatophyta</taxon>
        <taxon>Magnoliopsida</taxon>
        <taxon>eudicotyledons</taxon>
        <taxon>Gunneridae</taxon>
        <taxon>Pentapetalae</taxon>
        <taxon>asterids</taxon>
        <taxon>lamiids</taxon>
        <taxon>Lamiales</taxon>
        <taxon>Lamiaceae</taxon>
        <taxon>Nepetoideae</taxon>
        <taxon>Mentheae</taxon>
        <taxon>Salviinae</taxon>
        <taxon>Salvia</taxon>
        <taxon>Salvia subgen. Calosphace</taxon>
        <taxon>core Calosphace</taxon>
    </lineage>
</organism>
<dbReference type="CDD" id="cd00371">
    <property type="entry name" value="HMA"/>
    <property type="match status" value="1"/>
</dbReference>
<reference evidence="4" key="1">
    <citation type="submission" date="2018-01" db="EMBL/GenBank/DDBJ databases">
        <authorList>
            <person name="Mao J.F."/>
        </authorList>
    </citation>
    <scope>NUCLEOTIDE SEQUENCE</scope>
    <source>
        <strain evidence="4">Huo1</strain>
        <tissue evidence="4">Leaf</tissue>
    </source>
</reference>
<dbReference type="PANTHER" id="PTHR11439">
    <property type="entry name" value="GAG-POL-RELATED RETROTRANSPOSON"/>
    <property type="match status" value="1"/>
</dbReference>
<evidence type="ECO:0000256" key="2">
    <source>
        <dbReference type="SAM" id="MobiDB-lite"/>
    </source>
</evidence>
<dbReference type="Pfam" id="PF00403">
    <property type="entry name" value="HMA"/>
    <property type="match status" value="1"/>
</dbReference>
<comment type="subcellular location">
    <subcellularLocation>
        <location evidence="1">Membrane</location>
        <topology evidence="1">Peripheral membrane protein</topology>
    </subcellularLocation>
</comment>
<dbReference type="Proteomes" id="UP000298416">
    <property type="component" value="Unassembled WGS sequence"/>
</dbReference>
<dbReference type="InterPro" id="IPR013103">
    <property type="entry name" value="RVT_2"/>
</dbReference>
<comment type="caution">
    <text evidence="4">The sequence shown here is derived from an EMBL/GenBank/DDBJ whole genome shotgun (WGS) entry which is preliminary data.</text>
</comment>
<dbReference type="GO" id="GO:0046872">
    <property type="term" value="F:metal ion binding"/>
    <property type="evidence" value="ECO:0007669"/>
    <property type="project" value="InterPro"/>
</dbReference>
<dbReference type="Gene3D" id="3.30.70.100">
    <property type="match status" value="1"/>
</dbReference>
<dbReference type="PROSITE" id="PS50846">
    <property type="entry name" value="HMA_2"/>
    <property type="match status" value="1"/>
</dbReference>
<evidence type="ECO:0000313" key="4">
    <source>
        <dbReference type="EMBL" id="KAG6410386.1"/>
    </source>
</evidence>
<dbReference type="GO" id="GO:0009626">
    <property type="term" value="P:plant-type hypersensitive response"/>
    <property type="evidence" value="ECO:0007669"/>
    <property type="project" value="UniProtKB-KW"/>
</dbReference>
<dbReference type="SUPFAM" id="SSF55008">
    <property type="entry name" value="HMA, heavy metal-associated domain"/>
    <property type="match status" value="1"/>
</dbReference>
<feature type="region of interest" description="Disordered" evidence="2">
    <location>
        <begin position="382"/>
        <end position="403"/>
    </location>
</feature>
<feature type="domain" description="HMA" evidence="3">
    <location>
        <begin position="258"/>
        <end position="321"/>
    </location>
</feature>
<evidence type="ECO:0000313" key="5">
    <source>
        <dbReference type="Proteomes" id="UP000298416"/>
    </source>
</evidence>
<gene>
    <name evidence="4" type="ORF">SASPL_128444</name>
</gene>